<dbReference type="EMBL" id="SMMX01000001">
    <property type="protein sequence ID" value="TDA23318.1"/>
    <property type="molecule type" value="Genomic_DNA"/>
</dbReference>
<dbReference type="InterPro" id="IPR052173">
    <property type="entry name" value="Beta-lactam_resp_regulator"/>
</dbReference>
<dbReference type="Pfam" id="PF00905">
    <property type="entry name" value="Transpeptidase"/>
    <property type="match status" value="1"/>
</dbReference>
<dbReference type="PANTHER" id="PTHR34978:SF3">
    <property type="entry name" value="SLR0241 PROTEIN"/>
    <property type="match status" value="1"/>
</dbReference>
<evidence type="ECO:0000313" key="5">
    <source>
        <dbReference type="EMBL" id="TDA23318.1"/>
    </source>
</evidence>
<dbReference type="SUPFAM" id="SSF56601">
    <property type="entry name" value="beta-lactamase/transpeptidase-like"/>
    <property type="match status" value="1"/>
</dbReference>
<evidence type="ECO:0000259" key="4">
    <source>
        <dbReference type="Pfam" id="PF05569"/>
    </source>
</evidence>
<keyword evidence="2" id="KW-0812">Transmembrane</keyword>
<organism evidence="5 6">
    <name type="scientific">Extibacter muris</name>
    <dbReference type="NCBI Taxonomy" id="1796622"/>
    <lineage>
        <taxon>Bacteria</taxon>
        <taxon>Bacillati</taxon>
        <taxon>Bacillota</taxon>
        <taxon>Clostridia</taxon>
        <taxon>Lachnospirales</taxon>
        <taxon>Lachnospiraceae</taxon>
        <taxon>Extibacter</taxon>
    </lineage>
</organism>
<proteinExistence type="inferred from homology"/>
<reference evidence="5 6" key="1">
    <citation type="journal article" date="2016" name="Nat. Microbiol.">
        <title>The Mouse Intestinal Bacterial Collection (miBC) provides host-specific insight into cultured diversity and functional potential of the gut microbiota.</title>
        <authorList>
            <person name="Lagkouvardos I."/>
            <person name="Pukall R."/>
            <person name="Abt B."/>
            <person name="Foesel B.U."/>
            <person name="Meier-Kolthoff J.P."/>
            <person name="Kumar N."/>
            <person name="Bresciani A."/>
            <person name="Martinez I."/>
            <person name="Just S."/>
            <person name="Ziegler C."/>
            <person name="Brugiroux S."/>
            <person name="Garzetti D."/>
            <person name="Wenning M."/>
            <person name="Bui T.P."/>
            <person name="Wang J."/>
            <person name="Hugenholtz F."/>
            <person name="Plugge C.M."/>
            <person name="Peterson D.A."/>
            <person name="Hornef M.W."/>
            <person name="Baines J.F."/>
            <person name="Smidt H."/>
            <person name="Walter J."/>
            <person name="Kristiansen K."/>
            <person name="Nielsen H.B."/>
            <person name="Haller D."/>
            <person name="Overmann J."/>
            <person name="Stecher B."/>
            <person name="Clavel T."/>
        </authorList>
    </citation>
    <scope>NUCLEOTIDE SEQUENCE [LARGE SCALE GENOMIC DNA]</scope>
    <source>
        <strain evidence="5 6">DSM 28560</strain>
    </source>
</reference>
<dbReference type="AlphaFoldDB" id="A0A4R4FID2"/>
<dbReference type="GO" id="GO:0008658">
    <property type="term" value="F:penicillin binding"/>
    <property type="evidence" value="ECO:0007669"/>
    <property type="project" value="InterPro"/>
</dbReference>
<keyword evidence="2" id="KW-0472">Membrane</keyword>
<keyword evidence="2" id="KW-1133">Transmembrane helix</keyword>
<feature type="transmembrane region" description="Helical" evidence="2">
    <location>
        <begin position="320"/>
        <end position="340"/>
    </location>
</feature>
<name>A0A4R4FID2_9FIRM</name>
<comment type="caution">
    <text evidence="5">The sequence shown here is derived from an EMBL/GenBank/DDBJ whole genome shotgun (WGS) entry which is preliminary data.</text>
</comment>
<feature type="domain" description="Penicillin-binding protein transpeptidase" evidence="3">
    <location>
        <begin position="394"/>
        <end position="590"/>
    </location>
</feature>
<dbReference type="CDD" id="cd07341">
    <property type="entry name" value="M56_BlaR1_MecR1_like"/>
    <property type="match status" value="1"/>
</dbReference>
<evidence type="ECO:0000259" key="3">
    <source>
        <dbReference type="Pfam" id="PF00905"/>
    </source>
</evidence>
<gene>
    <name evidence="5" type="primary">blaR1</name>
    <name evidence="5" type="ORF">E1963_00795</name>
</gene>
<dbReference type="PANTHER" id="PTHR34978">
    <property type="entry name" value="POSSIBLE SENSOR-TRANSDUCER PROTEIN BLAR"/>
    <property type="match status" value="1"/>
</dbReference>
<dbReference type="Pfam" id="PF05569">
    <property type="entry name" value="Peptidase_M56"/>
    <property type="match status" value="1"/>
</dbReference>
<feature type="transmembrane region" description="Helical" evidence="2">
    <location>
        <begin position="37"/>
        <end position="55"/>
    </location>
</feature>
<dbReference type="NCBIfam" id="NF000326">
    <property type="entry name" value="blaR1_generic"/>
    <property type="match status" value="1"/>
</dbReference>
<feature type="domain" description="Peptidase M56" evidence="4">
    <location>
        <begin position="15"/>
        <end position="308"/>
    </location>
</feature>
<dbReference type="Gene3D" id="3.40.710.10">
    <property type="entry name" value="DD-peptidase/beta-lactamase superfamily"/>
    <property type="match status" value="1"/>
</dbReference>
<keyword evidence="6" id="KW-1185">Reference proteome</keyword>
<evidence type="ECO:0000256" key="1">
    <source>
        <dbReference type="ARBA" id="ARBA00011075"/>
    </source>
</evidence>
<protein>
    <submittedName>
        <fullName evidence="5">BlaR1 family beta-lactam sensor/signal transducer</fullName>
    </submittedName>
</protein>
<dbReference type="InterPro" id="IPR001460">
    <property type="entry name" value="PCN-bd_Tpept"/>
</dbReference>
<accession>A0A4R4FID2</accession>
<evidence type="ECO:0000256" key="2">
    <source>
        <dbReference type="SAM" id="Phobius"/>
    </source>
</evidence>
<dbReference type="InterPro" id="IPR008756">
    <property type="entry name" value="Peptidase_M56"/>
</dbReference>
<feature type="transmembrane region" description="Helical" evidence="2">
    <location>
        <begin position="111"/>
        <end position="135"/>
    </location>
</feature>
<dbReference type="RefSeq" id="WP_132274023.1">
    <property type="nucleotide sequence ID" value="NZ_JAOBST010000008.1"/>
</dbReference>
<comment type="similarity">
    <text evidence="1">Belongs to the peptidase M56 family.</text>
</comment>
<sequence>MDFIVRFLICNAFIAAIVGIILAVRHGLKGLLSARRIYQLWFLLLALLAVPFLPVDMPRFGQMLTWFTTAGTRPVSGASTAYEAAGTVTQDTSSDWLNDFSISVSRKAPDAAVMLLLVIWIGGMIAMLVMLAASFHRLNEIRRSSTSLQNAHVLALYSSCLQEAGIGRNIPIRATAFLTSPVITGFLKPCIYLPLHLISDGHPDDIRYMLLHELQHYRHKDALVNNLTNAAKVLYWFNPFVWIAFKEMQGDREAACDSAVLKMLNRADYEKYGHTLINYAEKISLVPFPLASGIGGDPKQLRRRVMNIASYRPESASKRILGLCIYCLTALALFGTAPALSTYASGKDYYDFNTKEAQISYPDLSSYFSGYDGTFVLYDTAADSWLIYDEENAALRVSPNSTYKIYAALLGLETGIITPGMTRMEWDGKLHPFDEWNQDQDLESAMRNSVNWYFQSIDRQAGAASVHAFLKQMHYGNEDNSGGADSYWMESSLKISAIEQVELLRLLYEYDLPADKSSIDAVKDALLLSQDGDTALYGKTGTGRVDGRDVNGSFVGWVELPGRTCLFAVNIRGDSEATGAAASRTAQSILSDMQFLD</sequence>
<dbReference type="Proteomes" id="UP000295710">
    <property type="component" value="Unassembled WGS sequence"/>
</dbReference>
<evidence type="ECO:0000313" key="6">
    <source>
        <dbReference type="Proteomes" id="UP000295710"/>
    </source>
</evidence>
<dbReference type="InterPro" id="IPR012338">
    <property type="entry name" value="Beta-lactam/transpept-like"/>
</dbReference>
<feature type="transmembrane region" description="Helical" evidence="2">
    <location>
        <begin position="6"/>
        <end position="25"/>
    </location>
</feature>